<dbReference type="PROSITE" id="PS51462">
    <property type="entry name" value="NUDIX"/>
    <property type="match status" value="1"/>
</dbReference>
<dbReference type="InterPro" id="IPR015797">
    <property type="entry name" value="NUDIX_hydrolase-like_dom_sf"/>
</dbReference>
<dbReference type="PANTHER" id="PTHR42904">
    <property type="entry name" value="NUDIX HYDROLASE, NUDC SUBFAMILY"/>
    <property type="match status" value="1"/>
</dbReference>
<dbReference type="InterPro" id="IPR015375">
    <property type="entry name" value="NADH_PPase-like_N"/>
</dbReference>
<dbReference type="PANTHER" id="PTHR42904:SF6">
    <property type="entry name" value="NAD-CAPPED RNA HYDROLASE NUDT12"/>
    <property type="match status" value="1"/>
</dbReference>
<comment type="cofactor">
    <cofactor evidence="2">
        <name>Zn(2+)</name>
        <dbReference type="ChEBI" id="CHEBI:29105"/>
    </cofactor>
</comment>
<keyword evidence="8" id="KW-0520">NAD</keyword>
<evidence type="ECO:0000259" key="10">
    <source>
        <dbReference type="PROSITE" id="PS51462"/>
    </source>
</evidence>
<evidence type="ECO:0000256" key="9">
    <source>
        <dbReference type="ARBA" id="ARBA00023679"/>
    </source>
</evidence>
<dbReference type="Pfam" id="PF00293">
    <property type="entry name" value="NUDIX"/>
    <property type="match status" value="1"/>
</dbReference>
<accession>A0A5B6TIK2</accession>
<evidence type="ECO:0000256" key="3">
    <source>
        <dbReference type="ARBA" id="ARBA00009595"/>
    </source>
</evidence>
<evidence type="ECO:0000256" key="5">
    <source>
        <dbReference type="ARBA" id="ARBA00022723"/>
    </source>
</evidence>
<evidence type="ECO:0000256" key="4">
    <source>
        <dbReference type="ARBA" id="ARBA00012381"/>
    </source>
</evidence>
<dbReference type="GO" id="GO:0005829">
    <property type="term" value="C:cytosol"/>
    <property type="evidence" value="ECO:0007669"/>
    <property type="project" value="TreeGrafter"/>
</dbReference>
<dbReference type="InterPro" id="IPR050241">
    <property type="entry name" value="NAD-cap_RNA_hydrolase_NudC"/>
</dbReference>
<dbReference type="GO" id="GO:0110153">
    <property type="term" value="F:RNA NAD-cap (NMN-forming) hydrolase activity"/>
    <property type="evidence" value="ECO:0007669"/>
    <property type="project" value="RHEA"/>
</dbReference>
<dbReference type="GO" id="GO:0019677">
    <property type="term" value="P:NAD+ catabolic process"/>
    <property type="evidence" value="ECO:0007669"/>
    <property type="project" value="TreeGrafter"/>
</dbReference>
<evidence type="ECO:0000256" key="2">
    <source>
        <dbReference type="ARBA" id="ARBA00001947"/>
    </source>
</evidence>
<organism evidence="11 12">
    <name type="scientific">Rufibacter hautae</name>
    <dbReference type="NCBI Taxonomy" id="2595005"/>
    <lineage>
        <taxon>Bacteria</taxon>
        <taxon>Pseudomonadati</taxon>
        <taxon>Bacteroidota</taxon>
        <taxon>Cytophagia</taxon>
        <taxon>Cytophagales</taxon>
        <taxon>Hymenobacteraceae</taxon>
        <taxon>Rufibacter</taxon>
    </lineage>
</organism>
<dbReference type="GO" id="GO:0046872">
    <property type="term" value="F:metal ion binding"/>
    <property type="evidence" value="ECO:0007669"/>
    <property type="project" value="UniProtKB-KW"/>
</dbReference>
<dbReference type="Pfam" id="PF09297">
    <property type="entry name" value="Zn_ribbon_NUD"/>
    <property type="match status" value="1"/>
</dbReference>
<keyword evidence="7" id="KW-0460">Magnesium</keyword>
<dbReference type="CDD" id="cd03429">
    <property type="entry name" value="NUDIX_NADH_pyrophosphatase_Nudt13"/>
    <property type="match status" value="1"/>
</dbReference>
<dbReference type="Pfam" id="PF09296">
    <property type="entry name" value="NUDIX-like"/>
    <property type="match status" value="1"/>
</dbReference>
<protein>
    <recommendedName>
        <fullName evidence="4">NAD(+) diphosphatase</fullName>
        <ecNumber evidence="4">3.6.1.22</ecNumber>
    </recommendedName>
</protein>
<proteinExistence type="inferred from homology"/>
<evidence type="ECO:0000313" key="12">
    <source>
        <dbReference type="Proteomes" id="UP000324133"/>
    </source>
</evidence>
<dbReference type="RefSeq" id="WP_149088844.1">
    <property type="nucleotide sequence ID" value="NZ_VKKY01000001.1"/>
</dbReference>
<dbReference type="OrthoDB" id="9787476at2"/>
<gene>
    <name evidence="11" type="primary">nudC</name>
    <name evidence="11" type="ORF">FOA19_00490</name>
</gene>
<dbReference type="NCBIfam" id="NF001299">
    <property type="entry name" value="PRK00241.1"/>
    <property type="match status" value="1"/>
</dbReference>
<keyword evidence="5" id="KW-0479">Metal-binding</keyword>
<dbReference type="GO" id="GO:0006742">
    <property type="term" value="P:NADP+ catabolic process"/>
    <property type="evidence" value="ECO:0007669"/>
    <property type="project" value="TreeGrafter"/>
</dbReference>
<dbReference type="InterPro" id="IPR015376">
    <property type="entry name" value="Znr_NADH_PPase"/>
</dbReference>
<dbReference type="GO" id="GO:0035529">
    <property type="term" value="F:NADH pyrophosphatase activity"/>
    <property type="evidence" value="ECO:0007669"/>
    <property type="project" value="TreeGrafter"/>
</dbReference>
<comment type="similarity">
    <text evidence="3">Belongs to the Nudix hydrolase family. NudC subfamily.</text>
</comment>
<dbReference type="EMBL" id="VKKY01000001">
    <property type="protein sequence ID" value="KAA3439199.1"/>
    <property type="molecule type" value="Genomic_DNA"/>
</dbReference>
<dbReference type="InterPro" id="IPR000086">
    <property type="entry name" value="NUDIX_hydrolase_dom"/>
</dbReference>
<keyword evidence="12" id="KW-1185">Reference proteome</keyword>
<evidence type="ECO:0000256" key="8">
    <source>
        <dbReference type="ARBA" id="ARBA00023027"/>
    </source>
</evidence>
<evidence type="ECO:0000313" key="11">
    <source>
        <dbReference type="EMBL" id="KAA3439199.1"/>
    </source>
</evidence>
<comment type="cofactor">
    <cofactor evidence="1">
        <name>Mg(2+)</name>
        <dbReference type="ChEBI" id="CHEBI:18420"/>
    </cofactor>
</comment>
<dbReference type="Gene3D" id="3.90.79.20">
    <property type="match status" value="1"/>
</dbReference>
<dbReference type="SUPFAM" id="SSF55811">
    <property type="entry name" value="Nudix"/>
    <property type="match status" value="1"/>
</dbReference>
<comment type="catalytic activity">
    <reaction evidence="9">
        <text>a 5'-end NAD(+)-phospho-ribonucleoside in mRNA + H2O = a 5'-end phospho-adenosine-phospho-ribonucleoside in mRNA + beta-nicotinamide D-ribonucleotide + 2 H(+)</text>
        <dbReference type="Rhea" id="RHEA:60876"/>
        <dbReference type="Rhea" id="RHEA-COMP:15698"/>
        <dbReference type="Rhea" id="RHEA-COMP:15719"/>
        <dbReference type="ChEBI" id="CHEBI:14649"/>
        <dbReference type="ChEBI" id="CHEBI:15377"/>
        <dbReference type="ChEBI" id="CHEBI:15378"/>
        <dbReference type="ChEBI" id="CHEBI:144029"/>
        <dbReference type="ChEBI" id="CHEBI:144051"/>
    </reaction>
    <physiologicalReaction direction="left-to-right" evidence="9">
        <dbReference type="Rhea" id="RHEA:60877"/>
    </physiologicalReaction>
</comment>
<comment type="caution">
    <text evidence="11">The sequence shown here is derived from an EMBL/GenBank/DDBJ whole genome shotgun (WGS) entry which is preliminary data.</text>
</comment>
<name>A0A5B6TIK2_9BACT</name>
<keyword evidence="6 11" id="KW-0378">Hydrolase</keyword>
<dbReference type="PROSITE" id="PS00893">
    <property type="entry name" value="NUDIX_BOX"/>
    <property type="match status" value="1"/>
</dbReference>
<dbReference type="Proteomes" id="UP000324133">
    <property type="component" value="Unassembled WGS sequence"/>
</dbReference>
<dbReference type="EC" id="3.6.1.22" evidence="4"/>
<evidence type="ECO:0000256" key="7">
    <source>
        <dbReference type="ARBA" id="ARBA00022842"/>
    </source>
</evidence>
<reference evidence="11 12" key="1">
    <citation type="submission" date="2019-07" db="EMBL/GenBank/DDBJ databases">
        <title>Rufibacter sp. nov., isolated from lake sediment.</title>
        <authorList>
            <person name="Qu J.-H."/>
        </authorList>
    </citation>
    <scope>NUCLEOTIDE SEQUENCE [LARGE SCALE GENOMIC DNA]</scope>
    <source>
        <strain evidence="11 12">NBS58-1</strain>
    </source>
</reference>
<feature type="domain" description="Nudix hydrolase" evidence="10">
    <location>
        <begin position="167"/>
        <end position="290"/>
    </location>
</feature>
<dbReference type="Gene3D" id="3.90.79.10">
    <property type="entry name" value="Nucleoside Triphosphate Pyrophosphohydrolase"/>
    <property type="match status" value="1"/>
</dbReference>
<evidence type="ECO:0000256" key="1">
    <source>
        <dbReference type="ARBA" id="ARBA00001946"/>
    </source>
</evidence>
<dbReference type="AlphaFoldDB" id="A0A5B6TIK2"/>
<dbReference type="InterPro" id="IPR020084">
    <property type="entry name" value="NUDIX_hydrolase_CS"/>
</dbReference>
<sequence length="304" mass="34157">MRNNLALSARNYFGEENLDRVHLLRKNTSWLEAQLTHPGTVFLPFQNLQPFLSEERQLVPFSVHDLQVKGLSVAPVLLGIREERAYFAVDVSETNYKPLAIGNFQELREATLQLPRPDSALLAYAKAMLHWNKQHQFCGVCGAPTLSKEAGHMRQCTNADCQTSHFPRTDTAVITMVTCQGKGLLARQASWPQGMYASIAGFLEPGETLEHAVAREVQEEVGLVAHTVQYHSSQPWPFPASIMVGFTAEVESTNLQIDPEEIEQARWFTREELKDLVATGEIKLPPALSISYRLIQDWLTSEVD</sequence>
<dbReference type="InterPro" id="IPR049734">
    <property type="entry name" value="NudC-like_C"/>
</dbReference>
<evidence type="ECO:0000256" key="6">
    <source>
        <dbReference type="ARBA" id="ARBA00022801"/>
    </source>
</evidence>